<evidence type="ECO:0000256" key="2">
    <source>
        <dbReference type="ARBA" id="ARBA00022679"/>
    </source>
</evidence>
<evidence type="ECO:0000256" key="5">
    <source>
        <dbReference type="ARBA" id="ARBA00022840"/>
    </source>
</evidence>
<keyword evidence="2 6" id="KW-0808">Transferase</keyword>
<evidence type="ECO:0000313" key="8">
    <source>
        <dbReference type="EMBL" id="MFC3608933.1"/>
    </source>
</evidence>
<reference evidence="9" key="1">
    <citation type="journal article" date="2019" name="Int. J. Syst. Evol. Microbiol.">
        <title>The Global Catalogue of Microorganisms (GCM) 10K type strain sequencing project: providing services to taxonomists for standard genome sequencing and annotation.</title>
        <authorList>
            <consortium name="The Broad Institute Genomics Platform"/>
            <consortium name="The Broad Institute Genome Sequencing Center for Infectious Disease"/>
            <person name="Wu L."/>
            <person name="Ma J."/>
        </authorList>
    </citation>
    <scope>NUCLEOTIDE SEQUENCE [LARGE SCALE GENOMIC DNA]</scope>
    <source>
        <strain evidence="9">KCTC 42447</strain>
    </source>
</reference>
<feature type="domain" description="Carbohydrate kinase PfkB" evidence="7">
    <location>
        <begin position="21"/>
        <end position="297"/>
    </location>
</feature>
<keyword evidence="4" id="KW-0418">Kinase</keyword>
<proteinExistence type="inferred from homology"/>
<evidence type="ECO:0000259" key="7">
    <source>
        <dbReference type="Pfam" id="PF00294"/>
    </source>
</evidence>
<dbReference type="CDD" id="cd01164">
    <property type="entry name" value="FruK_PfkB_like"/>
    <property type="match status" value="1"/>
</dbReference>
<comment type="similarity">
    <text evidence="1 6">Belongs to the carbohydrate kinase PfkB family.</text>
</comment>
<dbReference type="NCBIfam" id="TIGR03168">
    <property type="entry name" value="1-PFK"/>
    <property type="match status" value="1"/>
</dbReference>
<evidence type="ECO:0000313" key="9">
    <source>
        <dbReference type="Proteomes" id="UP001595630"/>
    </source>
</evidence>
<keyword evidence="3" id="KW-0547">Nucleotide-binding</keyword>
<keyword evidence="5" id="KW-0067">ATP-binding</keyword>
<comment type="caution">
    <text evidence="8">The sequence shown here is derived from an EMBL/GenBank/DDBJ whole genome shotgun (WGS) entry which is preliminary data.</text>
</comment>
<keyword evidence="9" id="KW-1185">Reference proteome</keyword>
<sequence>MPRIVTLTLNPTVDISTRTSRVEHTSKLRCELPRRDPGGGGINVARVVNALGADAVGVFPAGGPCGAMLCQSLDEMGVPHRAVPITGETRESFTVAEAETGLQYRFVMPGPSLSEAELRGCLHAIETLDPAPDCLVVSGSYPPDVPLSFHDQLLALSRRLDIPMVLDSSGEALRHAVRTGGLFLIKPSLHELAYLRGESVRTAEEQDAAVAELVVAGVADIVVLSLGENGAVAATRDGVRRFPAIPVSEGSAVGAGDTMVAATTLALLQGWEVWDAVRYGMAAGAATVMSPGTALCAAEDVERLYRISALGA</sequence>
<protein>
    <recommendedName>
        <fullName evidence="6">Phosphofructokinase</fullName>
    </recommendedName>
</protein>
<dbReference type="RefSeq" id="WP_386366016.1">
    <property type="nucleotide sequence ID" value="NZ_JBHRXZ010000024.1"/>
</dbReference>
<dbReference type="Pfam" id="PF00294">
    <property type="entry name" value="PfkB"/>
    <property type="match status" value="1"/>
</dbReference>
<dbReference type="PANTHER" id="PTHR46566">
    <property type="entry name" value="1-PHOSPHOFRUCTOKINASE-RELATED"/>
    <property type="match status" value="1"/>
</dbReference>
<dbReference type="InterPro" id="IPR029056">
    <property type="entry name" value="Ribokinase-like"/>
</dbReference>
<name>A0ABV7TC28_9GAMM</name>
<dbReference type="InterPro" id="IPR002173">
    <property type="entry name" value="Carboh/pur_kinase_PfkB_CS"/>
</dbReference>
<dbReference type="EMBL" id="JBHRXZ010000024">
    <property type="protein sequence ID" value="MFC3608933.1"/>
    <property type="molecule type" value="Genomic_DNA"/>
</dbReference>
<evidence type="ECO:0000256" key="1">
    <source>
        <dbReference type="ARBA" id="ARBA00010688"/>
    </source>
</evidence>
<dbReference type="PANTHER" id="PTHR46566:SF2">
    <property type="entry name" value="ATP-DEPENDENT 6-PHOSPHOFRUCTOKINASE ISOZYME 2"/>
    <property type="match status" value="1"/>
</dbReference>
<evidence type="ECO:0000256" key="4">
    <source>
        <dbReference type="ARBA" id="ARBA00022777"/>
    </source>
</evidence>
<organism evidence="8 9">
    <name type="scientific">Stutzerimonas tarimensis</name>
    <dbReference type="NCBI Taxonomy" id="1507735"/>
    <lineage>
        <taxon>Bacteria</taxon>
        <taxon>Pseudomonadati</taxon>
        <taxon>Pseudomonadota</taxon>
        <taxon>Gammaproteobacteria</taxon>
        <taxon>Pseudomonadales</taxon>
        <taxon>Pseudomonadaceae</taxon>
        <taxon>Stutzerimonas</taxon>
    </lineage>
</organism>
<dbReference type="SUPFAM" id="SSF53613">
    <property type="entry name" value="Ribokinase-like"/>
    <property type="match status" value="1"/>
</dbReference>
<dbReference type="InterPro" id="IPR011611">
    <property type="entry name" value="PfkB_dom"/>
</dbReference>
<accession>A0ABV7TC28</accession>
<dbReference type="PROSITE" id="PS00583">
    <property type="entry name" value="PFKB_KINASES_1"/>
    <property type="match status" value="1"/>
</dbReference>
<gene>
    <name evidence="8" type="ORF">ACFOMF_14205</name>
</gene>
<dbReference type="Proteomes" id="UP001595630">
    <property type="component" value="Unassembled WGS sequence"/>
</dbReference>
<dbReference type="PIRSF" id="PIRSF000535">
    <property type="entry name" value="1PFK/6PFK/LacC"/>
    <property type="match status" value="1"/>
</dbReference>
<evidence type="ECO:0000256" key="3">
    <source>
        <dbReference type="ARBA" id="ARBA00022741"/>
    </source>
</evidence>
<dbReference type="Gene3D" id="3.40.1190.20">
    <property type="match status" value="1"/>
</dbReference>
<evidence type="ECO:0000256" key="6">
    <source>
        <dbReference type="PIRNR" id="PIRNR000535"/>
    </source>
</evidence>
<dbReference type="InterPro" id="IPR017583">
    <property type="entry name" value="Tagatose/fructose_Pkinase"/>
</dbReference>